<dbReference type="InterPro" id="IPR008910">
    <property type="entry name" value="MSC_TM_helix"/>
</dbReference>
<dbReference type="Gene3D" id="1.10.287.1260">
    <property type="match status" value="1"/>
</dbReference>
<dbReference type="Gene3D" id="2.30.30.60">
    <property type="match status" value="1"/>
</dbReference>
<evidence type="ECO:0000256" key="5">
    <source>
        <dbReference type="ARBA" id="ARBA00022989"/>
    </source>
</evidence>
<feature type="domain" description="Mechanosensitive ion channel MscS C-terminal" evidence="9">
    <location>
        <begin position="178"/>
        <end position="258"/>
    </location>
</feature>
<dbReference type="SUPFAM" id="SSF82861">
    <property type="entry name" value="Mechanosensitive channel protein MscS (YggB), transmembrane region"/>
    <property type="match status" value="1"/>
</dbReference>
<evidence type="ECO:0000256" key="7">
    <source>
        <dbReference type="SAM" id="Phobius"/>
    </source>
</evidence>
<dbReference type="SUPFAM" id="SSF50182">
    <property type="entry name" value="Sm-like ribonucleoproteins"/>
    <property type="match status" value="1"/>
</dbReference>
<dbReference type="InterPro" id="IPR010920">
    <property type="entry name" value="LSM_dom_sf"/>
</dbReference>
<dbReference type="RefSeq" id="WP_277899775.1">
    <property type="nucleotide sequence ID" value="NZ_JAPMUA010000003.1"/>
</dbReference>
<dbReference type="SUPFAM" id="SSF82689">
    <property type="entry name" value="Mechanosensitive channel protein MscS (YggB), C-terminal domain"/>
    <property type="match status" value="1"/>
</dbReference>
<dbReference type="Proteomes" id="UP001153642">
    <property type="component" value="Unassembled WGS sequence"/>
</dbReference>
<evidence type="ECO:0000313" key="12">
    <source>
        <dbReference type="Proteomes" id="UP001153642"/>
    </source>
</evidence>
<dbReference type="Pfam" id="PF05552">
    <property type="entry name" value="MS_channel_1st_1"/>
    <property type="match status" value="1"/>
</dbReference>
<dbReference type="Pfam" id="PF21082">
    <property type="entry name" value="MS_channel_3rd"/>
    <property type="match status" value="1"/>
</dbReference>
<evidence type="ECO:0000256" key="1">
    <source>
        <dbReference type="ARBA" id="ARBA00004651"/>
    </source>
</evidence>
<protein>
    <submittedName>
        <fullName evidence="11">Mechanosensitive ion channel</fullName>
    </submittedName>
</protein>
<organism evidence="11 12">
    <name type="scientific">Galbibacter pacificus</name>
    <dbReference type="NCBI Taxonomy" id="2996052"/>
    <lineage>
        <taxon>Bacteria</taxon>
        <taxon>Pseudomonadati</taxon>
        <taxon>Bacteroidota</taxon>
        <taxon>Flavobacteriia</taxon>
        <taxon>Flavobacteriales</taxon>
        <taxon>Flavobacteriaceae</taxon>
        <taxon>Galbibacter</taxon>
    </lineage>
</organism>
<comment type="subcellular location">
    <subcellularLocation>
        <location evidence="1">Cell membrane</location>
        <topology evidence="1">Multi-pass membrane protein</topology>
    </subcellularLocation>
</comment>
<dbReference type="Gene3D" id="3.30.70.100">
    <property type="match status" value="1"/>
</dbReference>
<dbReference type="Pfam" id="PF00924">
    <property type="entry name" value="MS_channel_2nd"/>
    <property type="match status" value="1"/>
</dbReference>
<comment type="similarity">
    <text evidence="2">Belongs to the MscS (TC 1.A.23) family.</text>
</comment>
<dbReference type="Pfam" id="PF21088">
    <property type="entry name" value="MS_channel_1st"/>
    <property type="match status" value="1"/>
</dbReference>
<dbReference type="InterPro" id="IPR011066">
    <property type="entry name" value="MscS_channel_C_sf"/>
</dbReference>
<evidence type="ECO:0000256" key="6">
    <source>
        <dbReference type="ARBA" id="ARBA00023136"/>
    </source>
</evidence>
<evidence type="ECO:0000313" key="11">
    <source>
        <dbReference type="EMBL" id="MDG3586319.1"/>
    </source>
</evidence>
<feature type="domain" description="Mechanosensitive ion channel transmembrane helices 2/3" evidence="10">
    <location>
        <begin position="69"/>
        <end position="102"/>
    </location>
</feature>
<reference evidence="11" key="1">
    <citation type="submission" date="2022-11" db="EMBL/GenBank/DDBJ databases">
        <title>High-quality draft genome sequence of Galbibacter sp. strain CMA-7.</title>
        <authorList>
            <person name="Wei L."/>
            <person name="Dong C."/>
            <person name="Shao Z."/>
        </authorList>
    </citation>
    <scope>NUCLEOTIDE SEQUENCE</scope>
    <source>
        <strain evidence="11">CMA-7</strain>
    </source>
</reference>
<keyword evidence="4 7" id="KW-0812">Transmembrane</keyword>
<evidence type="ECO:0000256" key="3">
    <source>
        <dbReference type="ARBA" id="ARBA00022475"/>
    </source>
</evidence>
<comment type="caution">
    <text evidence="11">The sequence shown here is derived from an EMBL/GenBank/DDBJ whole genome shotgun (WGS) entry which is preliminary data.</text>
</comment>
<name>A0ABT6FSS1_9FLAO</name>
<keyword evidence="5 7" id="KW-1133">Transmembrane helix</keyword>
<dbReference type="InterPro" id="IPR045275">
    <property type="entry name" value="MscS_archaea/bacteria_type"/>
</dbReference>
<dbReference type="InterPro" id="IPR011014">
    <property type="entry name" value="MscS_channel_TM-2"/>
</dbReference>
<gene>
    <name evidence="11" type="ORF">OSR52_10590</name>
</gene>
<evidence type="ECO:0000259" key="10">
    <source>
        <dbReference type="Pfam" id="PF21088"/>
    </source>
</evidence>
<evidence type="ECO:0000256" key="2">
    <source>
        <dbReference type="ARBA" id="ARBA00008017"/>
    </source>
</evidence>
<dbReference type="InterPro" id="IPR023408">
    <property type="entry name" value="MscS_beta-dom_sf"/>
</dbReference>
<feature type="transmembrane region" description="Helical" evidence="7">
    <location>
        <begin position="21"/>
        <end position="42"/>
    </location>
</feature>
<feature type="transmembrane region" description="Helical" evidence="7">
    <location>
        <begin position="87"/>
        <end position="117"/>
    </location>
</feature>
<dbReference type="InterPro" id="IPR006685">
    <property type="entry name" value="MscS_channel_2nd"/>
</dbReference>
<feature type="transmembrane region" description="Helical" evidence="7">
    <location>
        <begin position="62"/>
        <end position="81"/>
    </location>
</feature>
<dbReference type="PANTHER" id="PTHR30221">
    <property type="entry name" value="SMALL-CONDUCTANCE MECHANOSENSITIVE CHANNEL"/>
    <property type="match status" value="1"/>
</dbReference>
<evidence type="ECO:0000256" key="4">
    <source>
        <dbReference type="ARBA" id="ARBA00022692"/>
    </source>
</evidence>
<feature type="domain" description="Mechanosensitive ion channel MscS" evidence="8">
    <location>
        <begin position="104"/>
        <end position="169"/>
    </location>
</feature>
<accession>A0ABT6FSS1</accession>
<dbReference type="PANTHER" id="PTHR30221:SF1">
    <property type="entry name" value="SMALL-CONDUCTANCE MECHANOSENSITIVE CHANNEL"/>
    <property type="match status" value="1"/>
</dbReference>
<proteinExistence type="inferred from homology"/>
<evidence type="ECO:0000259" key="9">
    <source>
        <dbReference type="Pfam" id="PF21082"/>
    </source>
</evidence>
<sequence>METDKWIEEGYKMAMEYAPKIVMAILIWIIGNIIFSRILKIVKKIMEKRDYDISLRKFLANMFYWTFKIILILVVLGTLGIETTSFAAVLASVGLAVGLALQGSLSNFAGGVLILIFKPFKIGDWIEAQGLSGTVKEIGIINTTLNTFGNQLAIIPNGKLSNDNIVNYSAEETRRENITAGISYDSDIKKAKEILLDIVTSNEKVLKTPEPQVMVAELADSSVNLSLRYWATNANFWDCRWYVIEEMKHRFDAEGIEIPYPHQVEIQKQG</sequence>
<dbReference type="InterPro" id="IPR049278">
    <property type="entry name" value="MS_channel_C"/>
</dbReference>
<keyword evidence="12" id="KW-1185">Reference proteome</keyword>
<keyword evidence="3" id="KW-1003">Cell membrane</keyword>
<dbReference type="EMBL" id="JAPMUA010000003">
    <property type="protein sequence ID" value="MDG3586319.1"/>
    <property type="molecule type" value="Genomic_DNA"/>
</dbReference>
<dbReference type="InterPro" id="IPR049142">
    <property type="entry name" value="MS_channel_1st"/>
</dbReference>
<evidence type="ECO:0000259" key="8">
    <source>
        <dbReference type="Pfam" id="PF00924"/>
    </source>
</evidence>
<keyword evidence="6 7" id="KW-0472">Membrane</keyword>